<dbReference type="GO" id="GO:0015074">
    <property type="term" value="P:DNA integration"/>
    <property type="evidence" value="ECO:0007669"/>
    <property type="project" value="UniProtKB-KW"/>
</dbReference>
<dbReference type="PROSITE" id="PS51898">
    <property type="entry name" value="TYR_RECOMBINASE"/>
    <property type="match status" value="1"/>
</dbReference>
<evidence type="ECO:0000259" key="7">
    <source>
        <dbReference type="PROSITE" id="PS51900"/>
    </source>
</evidence>
<dbReference type="GO" id="GO:0003677">
    <property type="term" value="F:DNA binding"/>
    <property type="evidence" value="ECO:0007669"/>
    <property type="project" value="UniProtKB-UniRule"/>
</dbReference>
<dbReference type="PROSITE" id="PS51900">
    <property type="entry name" value="CB"/>
    <property type="match status" value="1"/>
</dbReference>
<dbReference type="GO" id="GO:0006310">
    <property type="term" value="P:DNA recombination"/>
    <property type="evidence" value="ECO:0007669"/>
    <property type="project" value="UniProtKB-KW"/>
</dbReference>
<sequence length="203" mass="24036">MVNYDNLPAASPYFDGKLYQNMNEDLQLAGMSKRTVHGYLRAVRQLADYCEKRPNRITEAELRRYFLYLKNEKQFAYGSIRVAFSGIKFFYSRTCKRNWQTLATMKLQRSKTMPEVLTIEQVHRIIDACRVERIAAFFWTTYSMGLRLEEARNLQVGDIDSQRMSLFCTVAGRPERVDSMRSHRTHRRYHLRRRARELLTSAS</sequence>
<feature type="domain" description="Core-binding (CB)" evidence="7">
    <location>
        <begin position="13"/>
        <end position="95"/>
    </location>
</feature>
<dbReference type="Pfam" id="PF13495">
    <property type="entry name" value="Phage_int_SAM_4"/>
    <property type="match status" value="1"/>
</dbReference>
<dbReference type="Proteomes" id="UP000316304">
    <property type="component" value="Unassembled WGS sequence"/>
</dbReference>
<protein>
    <submittedName>
        <fullName evidence="8">Site-specific tyrosine recombinase XerD</fullName>
    </submittedName>
</protein>
<proteinExistence type="inferred from homology"/>
<evidence type="ECO:0000256" key="3">
    <source>
        <dbReference type="ARBA" id="ARBA00023125"/>
    </source>
</evidence>
<comment type="similarity">
    <text evidence="1">Belongs to the 'phage' integrase family.</text>
</comment>
<gene>
    <name evidence="8" type="ORF">Pla52o_48230</name>
</gene>
<keyword evidence="4" id="KW-0233">DNA recombination</keyword>
<accession>A0A5C6CA79</accession>
<dbReference type="InterPro" id="IPR044068">
    <property type="entry name" value="CB"/>
</dbReference>
<evidence type="ECO:0000313" key="9">
    <source>
        <dbReference type="Proteomes" id="UP000316304"/>
    </source>
</evidence>
<dbReference type="SUPFAM" id="SSF56349">
    <property type="entry name" value="DNA breaking-rejoining enzymes"/>
    <property type="match status" value="1"/>
</dbReference>
<comment type="caution">
    <text evidence="8">The sequence shown here is derived from an EMBL/GenBank/DDBJ whole genome shotgun (WGS) entry which is preliminary data.</text>
</comment>
<dbReference type="OrthoDB" id="9801717at2"/>
<evidence type="ECO:0000256" key="2">
    <source>
        <dbReference type="ARBA" id="ARBA00022908"/>
    </source>
</evidence>
<name>A0A5C6CA79_9BACT</name>
<organism evidence="8 9">
    <name type="scientific">Novipirellula galeiformis</name>
    <dbReference type="NCBI Taxonomy" id="2528004"/>
    <lineage>
        <taxon>Bacteria</taxon>
        <taxon>Pseudomonadati</taxon>
        <taxon>Planctomycetota</taxon>
        <taxon>Planctomycetia</taxon>
        <taxon>Pirellulales</taxon>
        <taxon>Pirellulaceae</taxon>
        <taxon>Novipirellula</taxon>
    </lineage>
</organism>
<keyword evidence="3 5" id="KW-0238">DNA-binding</keyword>
<feature type="domain" description="Tyr recombinase" evidence="6">
    <location>
        <begin position="112"/>
        <end position="203"/>
    </location>
</feature>
<dbReference type="Gene3D" id="1.10.150.130">
    <property type="match status" value="1"/>
</dbReference>
<dbReference type="RefSeq" id="WP_146596800.1">
    <property type="nucleotide sequence ID" value="NZ_SJPT01000009.1"/>
</dbReference>
<dbReference type="Gene3D" id="1.10.443.10">
    <property type="entry name" value="Intergrase catalytic core"/>
    <property type="match status" value="1"/>
</dbReference>
<evidence type="ECO:0000256" key="5">
    <source>
        <dbReference type="PROSITE-ProRule" id="PRU01248"/>
    </source>
</evidence>
<dbReference type="InterPro" id="IPR002104">
    <property type="entry name" value="Integrase_catalytic"/>
</dbReference>
<dbReference type="InterPro" id="IPR013762">
    <property type="entry name" value="Integrase-like_cat_sf"/>
</dbReference>
<evidence type="ECO:0000259" key="6">
    <source>
        <dbReference type="PROSITE" id="PS51898"/>
    </source>
</evidence>
<dbReference type="AlphaFoldDB" id="A0A5C6CA79"/>
<evidence type="ECO:0000256" key="1">
    <source>
        <dbReference type="ARBA" id="ARBA00008857"/>
    </source>
</evidence>
<reference evidence="8 9" key="1">
    <citation type="submission" date="2019-02" db="EMBL/GenBank/DDBJ databases">
        <title>Deep-cultivation of Planctomycetes and their phenomic and genomic characterization uncovers novel biology.</title>
        <authorList>
            <person name="Wiegand S."/>
            <person name="Jogler M."/>
            <person name="Boedeker C."/>
            <person name="Pinto D."/>
            <person name="Vollmers J."/>
            <person name="Rivas-Marin E."/>
            <person name="Kohn T."/>
            <person name="Peeters S.H."/>
            <person name="Heuer A."/>
            <person name="Rast P."/>
            <person name="Oberbeckmann S."/>
            <person name="Bunk B."/>
            <person name="Jeske O."/>
            <person name="Meyerdierks A."/>
            <person name="Storesund J.E."/>
            <person name="Kallscheuer N."/>
            <person name="Luecker S."/>
            <person name="Lage O.M."/>
            <person name="Pohl T."/>
            <person name="Merkel B.J."/>
            <person name="Hornburger P."/>
            <person name="Mueller R.-W."/>
            <person name="Bruemmer F."/>
            <person name="Labrenz M."/>
            <person name="Spormann A.M."/>
            <person name="Op Den Camp H."/>
            <person name="Overmann J."/>
            <person name="Amann R."/>
            <person name="Jetten M.S.M."/>
            <person name="Mascher T."/>
            <person name="Medema M.H."/>
            <person name="Devos D.P."/>
            <person name="Kaster A.-K."/>
            <person name="Ovreas L."/>
            <person name="Rohde M."/>
            <person name="Galperin M.Y."/>
            <person name="Jogler C."/>
        </authorList>
    </citation>
    <scope>NUCLEOTIDE SEQUENCE [LARGE SCALE GENOMIC DNA]</scope>
    <source>
        <strain evidence="8 9">Pla52o</strain>
    </source>
</reference>
<dbReference type="PANTHER" id="PTHR30349:SF64">
    <property type="entry name" value="PROPHAGE INTEGRASE INTD-RELATED"/>
    <property type="match status" value="1"/>
</dbReference>
<dbReference type="PANTHER" id="PTHR30349">
    <property type="entry name" value="PHAGE INTEGRASE-RELATED"/>
    <property type="match status" value="1"/>
</dbReference>
<keyword evidence="2" id="KW-0229">DNA integration</keyword>
<keyword evidence="9" id="KW-1185">Reference proteome</keyword>
<dbReference type="EMBL" id="SJPT01000009">
    <property type="protein sequence ID" value="TWU20304.1"/>
    <property type="molecule type" value="Genomic_DNA"/>
</dbReference>
<dbReference type="InterPro" id="IPR011010">
    <property type="entry name" value="DNA_brk_join_enz"/>
</dbReference>
<evidence type="ECO:0000313" key="8">
    <source>
        <dbReference type="EMBL" id="TWU20304.1"/>
    </source>
</evidence>
<dbReference type="InterPro" id="IPR010998">
    <property type="entry name" value="Integrase_recombinase_N"/>
</dbReference>
<dbReference type="InterPro" id="IPR004107">
    <property type="entry name" value="Integrase_SAM-like_N"/>
</dbReference>
<dbReference type="InterPro" id="IPR050090">
    <property type="entry name" value="Tyrosine_recombinase_XerCD"/>
</dbReference>
<evidence type="ECO:0000256" key="4">
    <source>
        <dbReference type="ARBA" id="ARBA00023172"/>
    </source>
</evidence>